<reference evidence="3" key="1">
    <citation type="journal article" date="2011" name="Science">
        <title>The plant cell wall-decomposing machinery underlies the functional diversity of forest fungi.</title>
        <authorList>
            <person name="Eastwood D.C."/>
            <person name="Floudas D."/>
            <person name="Binder M."/>
            <person name="Majcherczyk A."/>
            <person name="Schneider P."/>
            <person name="Aerts A."/>
            <person name="Asiegbu F.O."/>
            <person name="Baker S.E."/>
            <person name="Barry K."/>
            <person name="Bendiksby M."/>
            <person name="Blumentritt M."/>
            <person name="Coutinho P.M."/>
            <person name="Cullen D."/>
            <person name="de Vries R.P."/>
            <person name="Gathman A."/>
            <person name="Goodell B."/>
            <person name="Henrissat B."/>
            <person name="Ihrmark K."/>
            <person name="Kauserud H."/>
            <person name="Kohler A."/>
            <person name="LaButti K."/>
            <person name="Lapidus A."/>
            <person name="Lavin J.L."/>
            <person name="Lee Y.-H."/>
            <person name="Lindquist E."/>
            <person name="Lilly W."/>
            <person name="Lucas S."/>
            <person name="Morin E."/>
            <person name="Murat C."/>
            <person name="Oguiza J.A."/>
            <person name="Park J."/>
            <person name="Pisabarro A.G."/>
            <person name="Riley R."/>
            <person name="Rosling A."/>
            <person name="Salamov A."/>
            <person name="Schmidt O."/>
            <person name="Schmutz J."/>
            <person name="Skrede I."/>
            <person name="Stenlid J."/>
            <person name="Wiebenga A."/>
            <person name="Xie X."/>
            <person name="Kuees U."/>
            <person name="Hibbett D.S."/>
            <person name="Hoffmeister D."/>
            <person name="Hoegberg N."/>
            <person name="Martin F."/>
            <person name="Grigoriev I.V."/>
            <person name="Watkinson S.C."/>
        </authorList>
    </citation>
    <scope>NUCLEOTIDE SEQUENCE [LARGE SCALE GENOMIC DNA]</scope>
    <source>
        <strain evidence="3">strain S7.3</strain>
    </source>
</reference>
<sequence>MKVKDTGRHGRQRHDDTEDAERGRNKEKSRASSTRTGLSFHGKTEGLFSKARENAVILTKDIDVYADQIHATIEKLFDLHSASQKNIDELMTHFKLLNESFESQLSIYPHFSEDVVSRRIAQSDAAYYTLQAQSAENRKSRMKLMKNTKDRMDESKERQSLAVDASALIKHYKSLLIVSK</sequence>
<dbReference type="InParanoid" id="F8Q7R1"/>
<dbReference type="OMA" id="CRRNAHA"/>
<name>F8Q7R1_SERL3</name>
<dbReference type="Proteomes" id="UP000008063">
    <property type="component" value="Unassembled WGS sequence"/>
</dbReference>
<accession>F8Q7R1</accession>
<evidence type="ECO:0000313" key="2">
    <source>
        <dbReference type="EMBL" id="EGN95599.1"/>
    </source>
</evidence>
<keyword evidence="3" id="KW-1185">Reference proteome</keyword>
<feature type="region of interest" description="Disordered" evidence="1">
    <location>
        <begin position="1"/>
        <end position="38"/>
    </location>
</feature>
<gene>
    <name evidence="2" type="ORF">SERLA73DRAFT_76695</name>
</gene>
<dbReference type="OrthoDB" id="3264586at2759"/>
<feature type="compositionally biased region" description="Basic and acidic residues" evidence="1">
    <location>
        <begin position="1"/>
        <end position="30"/>
    </location>
</feature>
<dbReference type="HOGENOM" id="CLU_141185_0_0_1"/>
<evidence type="ECO:0000256" key="1">
    <source>
        <dbReference type="SAM" id="MobiDB-lite"/>
    </source>
</evidence>
<protein>
    <submittedName>
        <fullName evidence="2">Uncharacterized protein</fullName>
    </submittedName>
</protein>
<organism evidence="3">
    <name type="scientific">Serpula lacrymans var. lacrymans (strain S7.3)</name>
    <name type="common">Dry rot fungus</name>
    <dbReference type="NCBI Taxonomy" id="936435"/>
    <lineage>
        <taxon>Eukaryota</taxon>
        <taxon>Fungi</taxon>
        <taxon>Dikarya</taxon>
        <taxon>Basidiomycota</taxon>
        <taxon>Agaricomycotina</taxon>
        <taxon>Agaricomycetes</taxon>
        <taxon>Agaricomycetidae</taxon>
        <taxon>Boletales</taxon>
        <taxon>Coniophorineae</taxon>
        <taxon>Serpulaceae</taxon>
        <taxon>Serpula</taxon>
    </lineage>
</organism>
<evidence type="ECO:0000313" key="3">
    <source>
        <dbReference type="Proteomes" id="UP000008063"/>
    </source>
</evidence>
<dbReference type="EMBL" id="GL945485">
    <property type="protein sequence ID" value="EGN95599.1"/>
    <property type="molecule type" value="Genomic_DNA"/>
</dbReference>
<proteinExistence type="predicted"/>
<dbReference type="AlphaFoldDB" id="F8Q7R1"/>